<dbReference type="Proteomes" id="UP000299102">
    <property type="component" value="Unassembled WGS sequence"/>
</dbReference>
<comment type="caution">
    <text evidence="1">The sequence shown here is derived from an EMBL/GenBank/DDBJ whole genome shotgun (WGS) entry which is preliminary data.</text>
</comment>
<organism evidence="1 2">
    <name type="scientific">Eumeta variegata</name>
    <name type="common">Bagworm moth</name>
    <name type="synonym">Eumeta japonica</name>
    <dbReference type="NCBI Taxonomy" id="151549"/>
    <lineage>
        <taxon>Eukaryota</taxon>
        <taxon>Metazoa</taxon>
        <taxon>Ecdysozoa</taxon>
        <taxon>Arthropoda</taxon>
        <taxon>Hexapoda</taxon>
        <taxon>Insecta</taxon>
        <taxon>Pterygota</taxon>
        <taxon>Neoptera</taxon>
        <taxon>Endopterygota</taxon>
        <taxon>Lepidoptera</taxon>
        <taxon>Glossata</taxon>
        <taxon>Ditrysia</taxon>
        <taxon>Tineoidea</taxon>
        <taxon>Psychidae</taxon>
        <taxon>Oiketicinae</taxon>
        <taxon>Eumeta</taxon>
    </lineage>
</organism>
<gene>
    <name evidence="1" type="ORF">EVAR_64254_1</name>
</gene>
<accession>A0A4C1YX89</accession>
<protein>
    <submittedName>
        <fullName evidence="1">Uncharacterized protein</fullName>
    </submittedName>
</protein>
<dbReference type="AlphaFoldDB" id="A0A4C1YX89"/>
<sequence>MHQLTKNLALPRMYTTRVFFSIRLSVHLIFPRLHFENSQNPIVTSAYWLLTNKLSRSGVIWHLVGKPETVNMQVQLHGVNYSFGVARECPRTKDGPSIRLHYFSLHRRDVIREDDVSHLFMYEGGARAGRGYKQNNIDDTAPRGVMNH</sequence>
<keyword evidence="2" id="KW-1185">Reference proteome</keyword>
<name>A0A4C1YX89_EUMVA</name>
<evidence type="ECO:0000313" key="2">
    <source>
        <dbReference type="Proteomes" id="UP000299102"/>
    </source>
</evidence>
<dbReference type="EMBL" id="BGZK01001420">
    <property type="protein sequence ID" value="GBP79583.1"/>
    <property type="molecule type" value="Genomic_DNA"/>
</dbReference>
<proteinExistence type="predicted"/>
<reference evidence="1 2" key="1">
    <citation type="journal article" date="2019" name="Commun. Biol.">
        <title>The bagworm genome reveals a unique fibroin gene that provides high tensile strength.</title>
        <authorList>
            <person name="Kono N."/>
            <person name="Nakamura H."/>
            <person name="Ohtoshi R."/>
            <person name="Tomita M."/>
            <person name="Numata K."/>
            <person name="Arakawa K."/>
        </authorList>
    </citation>
    <scope>NUCLEOTIDE SEQUENCE [LARGE SCALE GENOMIC DNA]</scope>
</reference>
<evidence type="ECO:0000313" key="1">
    <source>
        <dbReference type="EMBL" id="GBP79583.1"/>
    </source>
</evidence>